<comment type="caution">
    <text evidence="3">The sequence shown here is derived from an EMBL/GenBank/DDBJ whole genome shotgun (WGS) entry which is preliminary data.</text>
</comment>
<gene>
    <name evidence="3" type="ORF">B0I35DRAFT_516442</name>
</gene>
<organism evidence="3 4">
    <name type="scientific">Stachybotrys elegans</name>
    <dbReference type="NCBI Taxonomy" id="80388"/>
    <lineage>
        <taxon>Eukaryota</taxon>
        <taxon>Fungi</taxon>
        <taxon>Dikarya</taxon>
        <taxon>Ascomycota</taxon>
        <taxon>Pezizomycotina</taxon>
        <taxon>Sordariomycetes</taxon>
        <taxon>Hypocreomycetidae</taxon>
        <taxon>Hypocreales</taxon>
        <taxon>Stachybotryaceae</taxon>
        <taxon>Stachybotrys</taxon>
    </lineage>
</organism>
<evidence type="ECO:0000256" key="1">
    <source>
        <dbReference type="ARBA" id="ARBA00038376"/>
    </source>
</evidence>
<evidence type="ECO:0000313" key="3">
    <source>
        <dbReference type="EMBL" id="KAH7305236.1"/>
    </source>
</evidence>
<dbReference type="Gene3D" id="3.40.50.720">
    <property type="entry name" value="NAD(P)-binding Rossmann-like Domain"/>
    <property type="match status" value="1"/>
</dbReference>
<dbReference type="GO" id="GO:0016646">
    <property type="term" value="F:oxidoreductase activity, acting on the CH-NH group of donors, NAD or NADP as acceptor"/>
    <property type="evidence" value="ECO:0007669"/>
    <property type="project" value="TreeGrafter"/>
</dbReference>
<feature type="domain" description="NAD(P)-binding" evidence="2">
    <location>
        <begin position="10"/>
        <end position="182"/>
    </location>
</feature>
<accession>A0A8K0WKB9</accession>
<dbReference type="InterPro" id="IPR036291">
    <property type="entry name" value="NAD(P)-bd_dom_sf"/>
</dbReference>
<dbReference type="PANTHER" id="PTHR43355">
    <property type="entry name" value="FLAVIN REDUCTASE (NADPH)"/>
    <property type="match status" value="1"/>
</dbReference>
<reference evidence="3" key="1">
    <citation type="journal article" date="2021" name="Nat. Commun.">
        <title>Genetic determinants of endophytism in the Arabidopsis root mycobiome.</title>
        <authorList>
            <person name="Mesny F."/>
            <person name="Miyauchi S."/>
            <person name="Thiergart T."/>
            <person name="Pickel B."/>
            <person name="Atanasova L."/>
            <person name="Karlsson M."/>
            <person name="Huettel B."/>
            <person name="Barry K.W."/>
            <person name="Haridas S."/>
            <person name="Chen C."/>
            <person name="Bauer D."/>
            <person name="Andreopoulos W."/>
            <person name="Pangilinan J."/>
            <person name="LaButti K."/>
            <person name="Riley R."/>
            <person name="Lipzen A."/>
            <person name="Clum A."/>
            <person name="Drula E."/>
            <person name="Henrissat B."/>
            <person name="Kohler A."/>
            <person name="Grigoriev I.V."/>
            <person name="Martin F.M."/>
            <person name="Hacquard S."/>
        </authorList>
    </citation>
    <scope>NUCLEOTIDE SEQUENCE</scope>
    <source>
        <strain evidence="3">MPI-CAGE-CH-0235</strain>
    </source>
</reference>
<dbReference type="PANTHER" id="PTHR43355:SF2">
    <property type="entry name" value="FLAVIN REDUCTASE (NADPH)"/>
    <property type="match status" value="1"/>
</dbReference>
<sequence length="233" mass="25693">MTNKKILALGATGPSGIVLLRELLHRGHSTIAYVRNPAKIPAELLQNPLLEVVHGQMDDEEKLDSVVCRTSIVLSILAPVATSTPDPAQFQSYFTNLIASMKRHGVKRLVTLNTLSSPDPDDKFSWTASISVFFVRNLINAAYRTVRGIVDVVKKEGQDLDWTIYRVPILSGDASAESWNKDRQSGETYAGPIGGKGWKIFLPRALLASWLVDCAEGKHTEWIKKMPAISLRG</sequence>
<dbReference type="Pfam" id="PF13460">
    <property type="entry name" value="NAD_binding_10"/>
    <property type="match status" value="1"/>
</dbReference>
<keyword evidence="4" id="KW-1185">Reference proteome</keyword>
<dbReference type="OrthoDB" id="10254221at2759"/>
<dbReference type="EMBL" id="JAGPNK010000019">
    <property type="protein sequence ID" value="KAH7305236.1"/>
    <property type="molecule type" value="Genomic_DNA"/>
</dbReference>
<proteinExistence type="inferred from homology"/>
<evidence type="ECO:0000259" key="2">
    <source>
        <dbReference type="Pfam" id="PF13460"/>
    </source>
</evidence>
<dbReference type="AlphaFoldDB" id="A0A8K0WKB9"/>
<comment type="similarity">
    <text evidence="1">Belongs to the avfA family.</text>
</comment>
<dbReference type="SUPFAM" id="SSF51735">
    <property type="entry name" value="NAD(P)-binding Rossmann-fold domains"/>
    <property type="match status" value="1"/>
</dbReference>
<dbReference type="Proteomes" id="UP000813444">
    <property type="component" value="Unassembled WGS sequence"/>
</dbReference>
<dbReference type="InterPro" id="IPR016040">
    <property type="entry name" value="NAD(P)-bd_dom"/>
</dbReference>
<dbReference type="InterPro" id="IPR051606">
    <property type="entry name" value="Polyketide_Oxido-like"/>
</dbReference>
<name>A0A8K0WKB9_9HYPO</name>
<evidence type="ECO:0000313" key="4">
    <source>
        <dbReference type="Proteomes" id="UP000813444"/>
    </source>
</evidence>
<protein>
    <recommendedName>
        <fullName evidence="2">NAD(P)-binding domain-containing protein</fullName>
    </recommendedName>
</protein>